<evidence type="ECO:0000256" key="1">
    <source>
        <dbReference type="SAM" id="MobiDB-lite"/>
    </source>
</evidence>
<feature type="region of interest" description="Disordered" evidence="1">
    <location>
        <begin position="6"/>
        <end position="26"/>
    </location>
</feature>
<dbReference type="InterPro" id="IPR012533">
    <property type="entry name" value="YcnI-copper_dom"/>
</dbReference>
<reference evidence="4 5" key="1">
    <citation type="submission" date="2020-06" db="EMBL/GenBank/DDBJ databases">
        <title>Genome mining for natural products.</title>
        <authorList>
            <person name="Zhang B."/>
            <person name="Shi J."/>
            <person name="Ge H."/>
        </authorList>
    </citation>
    <scope>NUCLEOTIDE SEQUENCE [LARGE SCALE GENOMIC DNA]</scope>
    <source>
        <strain evidence="4 5">NA06532</strain>
    </source>
</reference>
<organism evidence="4 5">
    <name type="scientific">Streptomyces microflavus</name>
    <name type="common">Streptomyces lipmanii</name>
    <dbReference type="NCBI Taxonomy" id="1919"/>
    <lineage>
        <taxon>Bacteria</taxon>
        <taxon>Bacillati</taxon>
        <taxon>Actinomycetota</taxon>
        <taxon>Actinomycetes</taxon>
        <taxon>Kitasatosporales</taxon>
        <taxon>Streptomycetaceae</taxon>
        <taxon>Streptomyces</taxon>
    </lineage>
</organism>
<feature type="transmembrane region" description="Helical" evidence="2">
    <location>
        <begin position="267"/>
        <end position="288"/>
    </location>
</feature>
<name>A0A7H8MZC6_STRMI</name>
<protein>
    <submittedName>
        <fullName evidence="4">DUF1775 domain-containing protein</fullName>
    </submittedName>
</protein>
<evidence type="ECO:0000313" key="5">
    <source>
        <dbReference type="Proteomes" id="UP000509345"/>
    </source>
</evidence>
<keyword evidence="2" id="KW-0472">Membrane</keyword>
<sequence length="296" mass="30148">MVLAIAVQPHSAQPHGGTPGTSRDDLTLAALPPRGRFSVPPHRHTPWEIPVSTPARARTARRSAGVAAAAITACLILASPASAHVEVESEGARALAENATLSFSAATESASAGINKLEVFLPKGITPADVTYEEGPEGWKFAATKEGFTVSGPAMAVGEDAAYSVVVRQLPDAKSLVFKTLQSYDDGRVDRWIEVEKSTGGGHGHSAPVLELEEAAPGAELLTPSPSASSAPAAPSPSTPPASETAAAEPAPSSSATATKDEEGSSLALPIGVAVAVVALAGGLWWFLKRRGTGTA</sequence>
<keyword evidence="2" id="KW-0812">Transmembrane</keyword>
<dbReference type="Proteomes" id="UP000509345">
    <property type="component" value="Chromosome"/>
</dbReference>
<evidence type="ECO:0000256" key="2">
    <source>
        <dbReference type="SAM" id="Phobius"/>
    </source>
</evidence>
<dbReference type="Pfam" id="PF07987">
    <property type="entry name" value="DUF1775"/>
    <property type="match status" value="1"/>
</dbReference>
<dbReference type="EMBL" id="CP054926">
    <property type="protein sequence ID" value="QKW47088.1"/>
    <property type="molecule type" value="Genomic_DNA"/>
</dbReference>
<proteinExistence type="predicted"/>
<evidence type="ECO:0000313" key="4">
    <source>
        <dbReference type="EMBL" id="QKW47088.1"/>
    </source>
</evidence>
<gene>
    <name evidence="4" type="ORF">HUT09_33580</name>
</gene>
<dbReference type="Gene3D" id="2.60.40.2230">
    <property type="entry name" value="Uncharacterised protein YcnI-like PF07987, DUF1775"/>
    <property type="match status" value="1"/>
</dbReference>
<feature type="compositionally biased region" description="Low complexity" evidence="1">
    <location>
        <begin position="220"/>
        <end position="233"/>
    </location>
</feature>
<feature type="region of interest" description="Disordered" evidence="1">
    <location>
        <begin position="220"/>
        <end position="265"/>
    </location>
</feature>
<accession>A0A7H8MZC6</accession>
<dbReference type="AlphaFoldDB" id="A0A7H8MZC6"/>
<dbReference type="InterPro" id="IPR038507">
    <property type="entry name" value="YcnI-like_sf"/>
</dbReference>
<feature type="domain" description="YncI copper-binding" evidence="3">
    <location>
        <begin position="155"/>
        <end position="212"/>
    </location>
</feature>
<keyword evidence="2" id="KW-1133">Transmembrane helix</keyword>
<feature type="compositionally biased region" description="Low complexity" evidence="1">
    <location>
        <begin position="241"/>
        <end position="258"/>
    </location>
</feature>
<evidence type="ECO:0000259" key="3">
    <source>
        <dbReference type="Pfam" id="PF07987"/>
    </source>
</evidence>